<dbReference type="SUPFAM" id="SSF52540">
    <property type="entry name" value="P-loop containing nucleoside triphosphate hydrolases"/>
    <property type="match status" value="1"/>
</dbReference>
<dbReference type="AlphaFoldDB" id="A0A6G8AX14"/>
<gene>
    <name evidence="2" type="ORF">G7082_14595</name>
</gene>
<dbReference type="RefSeq" id="WP_166035926.1">
    <property type="nucleotide sequence ID" value="NZ_CP049887.1"/>
</dbReference>
<dbReference type="GO" id="GO:0015937">
    <property type="term" value="P:coenzyme A biosynthetic process"/>
    <property type="evidence" value="ECO:0007669"/>
    <property type="project" value="UniProtKB-UniPathway"/>
</dbReference>
<protein>
    <recommendedName>
        <fullName evidence="1">Phosphoribulokinase/uridine kinase domain-containing protein</fullName>
    </recommendedName>
</protein>
<evidence type="ECO:0000313" key="3">
    <source>
        <dbReference type="Proteomes" id="UP000501747"/>
    </source>
</evidence>
<evidence type="ECO:0000313" key="2">
    <source>
        <dbReference type="EMBL" id="QIL49641.1"/>
    </source>
</evidence>
<evidence type="ECO:0000259" key="1">
    <source>
        <dbReference type="Pfam" id="PF00485"/>
    </source>
</evidence>
<dbReference type="KEGG" id="vhy:G7082_14595"/>
<organism evidence="2 3">
    <name type="scientific">Vagococcus hydrophili</name>
    <dbReference type="NCBI Taxonomy" id="2714947"/>
    <lineage>
        <taxon>Bacteria</taxon>
        <taxon>Bacillati</taxon>
        <taxon>Bacillota</taxon>
        <taxon>Bacilli</taxon>
        <taxon>Lactobacillales</taxon>
        <taxon>Enterococcaceae</taxon>
        <taxon>Vagococcus</taxon>
    </lineage>
</organism>
<dbReference type="InterPro" id="IPR006083">
    <property type="entry name" value="PRK/URK"/>
</dbReference>
<dbReference type="GO" id="GO:0005524">
    <property type="term" value="F:ATP binding"/>
    <property type="evidence" value="ECO:0007669"/>
    <property type="project" value="InterPro"/>
</dbReference>
<accession>A0A6G8AX14</accession>
<dbReference type="UniPathway" id="UPA00241">
    <property type="reaction ID" value="UER00352"/>
</dbReference>
<dbReference type="PANTHER" id="PTHR10285">
    <property type="entry name" value="URIDINE KINASE"/>
    <property type="match status" value="1"/>
</dbReference>
<sequence>MYLIDIVANHLPNRKLKNNILMIGITGNVCSGKSTFASYLKKEINRVYPTERVQIISTDDFLYSNEELNEKHLFDKKGWVETYNEEKIAAFFSYLFQNKSVVLRGVYDQVVGDIINKNQQINNPSILIIEGTMALNSLFNSYIDFSLFLNVELNLNFKWYQQRTMKNISSKKEYAQIAPEKKDLLISSIWEEINMRAYYTYILPVKNQADMLVELDRNHEIKKIEYNKKIKIMEVAKKHFL</sequence>
<dbReference type="Proteomes" id="UP000501747">
    <property type="component" value="Chromosome"/>
</dbReference>
<keyword evidence="3" id="KW-1185">Reference proteome</keyword>
<dbReference type="EMBL" id="CP049887">
    <property type="protein sequence ID" value="QIL49641.1"/>
    <property type="molecule type" value="Genomic_DNA"/>
</dbReference>
<dbReference type="Gene3D" id="3.40.50.300">
    <property type="entry name" value="P-loop containing nucleotide triphosphate hydrolases"/>
    <property type="match status" value="1"/>
</dbReference>
<name>A0A6G8AX14_9ENTE</name>
<proteinExistence type="predicted"/>
<feature type="domain" description="Phosphoribulokinase/uridine kinase" evidence="1">
    <location>
        <begin position="22"/>
        <end position="215"/>
    </location>
</feature>
<dbReference type="InterPro" id="IPR027417">
    <property type="entry name" value="P-loop_NTPase"/>
</dbReference>
<reference evidence="2 3" key="1">
    <citation type="submission" date="2020-03" db="EMBL/GenBank/DDBJ databases">
        <title>Vagococcus sp. nov., isolated from beetles.</title>
        <authorList>
            <person name="Hyun D.-W."/>
            <person name="Bae J.-W."/>
        </authorList>
    </citation>
    <scope>NUCLEOTIDE SEQUENCE [LARGE SCALE GENOMIC DNA]</scope>
    <source>
        <strain evidence="2 3">HDW17B</strain>
    </source>
</reference>
<dbReference type="Pfam" id="PF00485">
    <property type="entry name" value="PRK"/>
    <property type="match status" value="1"/>
</dbReference>
<dbReference type="GO" id="GO:0016301">
    <property type="term" value="F:kinase activity"/>
    <property type="evidence" value="ECO:0007669"/>
    <property type="project" value="InterPro"/>
</dbReference>